<keyword evidence="1" id="KW-0238">DNA-binding</keyword>
<dbReference type="GO" id="GO:0003677">
    <property type="term" value="F:DNA binding"/>
    <property type="evidence" value="ECO:0007669"/>
    <property type="project" value="UniProtKB-KW"/>
</dbReference>
<dbReference type="Pfam" id="PF02082">
    <property type="entry name" value="Rrf2"/>
    <property type="match status" value="1"/>
</dbReference>
<dbReference type="Proteomes" id="UP001302719">
    <property type="component" value="Chromosome"/>
</dbReference>
<dbReference type="GO" id="GO:0005829">
    <property type="term" value="C:cytosol"/>
    <property type="evidence" value="ECO:0007669"/>
    <property type="project" value="TreeGrafter"/>
</dbReference>
<dbReference type="PANTHER" id="PTHR33221">
    <property type="entry name" value="WINGED HELIX-TURN-HELIX TRANSCRIPTIONAL REGULATOR, RRF2 FAMILY"/>
    <property type="match status" value="1"/>
</dbReference>
<dbReference type="InterPro" id="IPR036388">
    <property type="entry name" value="WH-like_DNA-bd_sf"/>
</dbReference>
<dbReference type="AlphaFoldDB" id="A0AA96GJA6"/>
<dbReference type="InterPro" id="IPR036390">
    <property type="entry name" value="WH_DNA-bd_sf"/>
</dbReference>
<dbReference type="InterPro" id="IPR030489">
    <property type="entry name" value="TR_Rrf2-type_CS"/>
</dbReference>
<dbReference type="SUPFAM" id="SSF46785">
    <property type="entry name" value="Winged helix' DNA-binding domain"/>
    <property type="match status" value="1"/>
</dbReference>
<dbReference type="InterPro" id="IPR000944">
    <property type="entry name" value="Tscrpt_reg_Rrf2"/>
</dbReference>
<dbReference type="NCBIfam" id="TIGR00738">
    <property type="entry name" value="rrf2_super"/>
    <property type="match status" value="1"/>
</dbReference>
<dbReference type="PROSITE" id="PS01332">
    <property type="entry name" value="HTH_RRF2_1"/>
    <property type="match status" value="1"/>
</dbReference>
<proteinExistence type="predicted"/>
<sequence length="152" mass="17146">MNKFPIKVTYGIMATIELAKQDRSIPLQAKIIAQRQGIPSRFIEQILQHLKQAGIIRSLRGAQGGYTLAQHPSQISLADLVNSMNGWATEPLLQHGHTNGHSESRQVPNVLLSNIWQQVQEAEQAVLRGISLQKLVEQYQTLETQRCLMYHI</sequence>
<name>A0AA96GJA6_9BACT</name>
<evidence type="ECO:0000256" key="1">
    <source>
        <dbReference type="ARBA" id="ARBA00023125"/>
    </source>
</evidence>
<dbReference type="EMBL" id="CP116967">
    <property type="protein sequence ID" value="WNM58706.1"/>
    <property type="molecule type" value="Genomic_DNA"/>
</dbReference>
<keyword evidence="3" id="KW-1185">Reference proteome</keyword>
<accession>A0AA96GJA6</accession>
<dbReference type="PANTHER" id="PTHR33221:SF5">
    <property type="entry name" value="HTH-TYPE TRANSCRIPTIONAL REGULATOR ISCR"/>
    <property type="match status" value="1"/>
</dbReference>
<gene>
    <name evidence="2" type="ORF">PP769_02755</name>
</gene>
<dbReference type="PROSITE" id="PS51197">
    <property type="entry name" value="HTH_RRF2_2"/>
    <property type="match status" value="1"/>
</dbReference>
<evidence type="ECO:0000313" key="3">
    <source>
        <dbReference type="Proteomes" id="UP001302719"/>
    </source>
</evidence>
<reference evidence="2 3" key="1">
    <citation type="submission" date="2023-01" db="EMBL/GenBank/DDBJ databases">
        <title>Cultivation and genomic characterization of new, ubiquitous marine nitrite-oxidizing bacteria from the Nitrospirales.</title>
        <authorList>
            <person name="Mueller A.J."/>
            <person name="Daebeler A."/>
            <person name="Herbold C.W."/>
            <person name="Kirkegaard R.H."/>
            <person name="Daims H."/>
        </authorList>
    </citation>
    <scope>NUCLEOTIDE SEQUENCE [LARGE SCALE GENOMIC DNA]</scope>
    <source>
        <strain evidence="2 3">VA</strain>
    </source>
</reference>
<dbReference type="KEGG" id="nall:PP769_02755"/>
<dbReference type="Gene3D" id="1.10.10.10">
    <property type="entry name" value="Winged helix-like DNA-binding domain superfamily/Winged helix DNA-binding domain"/>
    <property type="match status" value="1"/>
</dbReference>
<organism evidence="2 3">
    <name type="scientific">Candidatus Nitrospira allomarina</name>
    <dbReference type="NCBI Taxonomy" id="3020900"/>
    <lineage>
        <taxon>Bacteria</taxon>
        <taxon>Pseudomonadati</taxon>
        <taxon>Nitrospirota</taxon>
        <taxon>Nitrospiria</taxon>
        <taxon>Nitrospirales</taxon>
        <taxon>Nitrospiraceae</taxon>
        <taxon>Nitrospira</taxon>
    </lineage>
</organism>
<protein>
    <submittedName>
        <fullName evidence="2">Rrf2 family transcriptional regulator</fullName>
    </submittedName>
</protein>
<dbReference type="RefSeq" id="WP_312644883.1">
    <property type="nucleotide sequence ID" value="NZ_CP116967.1"/>
</dbReference>
<dbReference type="GO" id="GO:0003700">
    <property type="term" value="F:DNA-binding transcription factor activity"/>
    <property type="evidence" value="ECO:0007669"/>
    <property type="project" value="TreeGrafter"/>
</dbReference>
<evidence type="ECO:0000313" key="2">
    <source>
        <dbReference type="EMBL" id="WNM58706.1"/>
    </source>
</evidence>